<name>A0A2T1C4R2_9CYAN</name>
<dbReference type="Proteomes" id="UP000238762">
    <property type="component" value="Unassembled WGS sequence"/>
</dbReference>
<evidence type="ECO:0008006" key="3">
    <source>
        <dbReference type="Google" id="ProtNLM"/>
    </source>
</evidence>
<reference evidence="1 2" key="1">
    <citation type="submission" date="2018-02" db="EMBL/GenBank/DDBJ databases">
        <authorList>
            <person name="Cohen D.B."/>
            <person name="Kent A.D."/>
        </authorList>
    </citation>
    <scope>NUCLEOTIDE SEQUENCE [LARGE SCALE GENOMIC DNA]</scope>
    <source>
        <strain evidence="1 2">CCAP 1448/3</strain>
    </source>
</reference>
<evidence type="ECO:0000313" key="2">
    <source>
        <dbReference type="Proteomes" id="UP000238762"/>
    </source>
</evidence>
<dbReference type="EMBL" id="PVWJ01000036">
    <property type="protein sequence ID" value="PSB03265.1"/>
    <property type="molecule type" value="Genomic_DNA"/>
</dbReference>
<reference evidence="1 2" key="2">
    <citation type="submission" date="2018-03" db="EMBL/GenBank/DDBJ databases">
        <title>The ancient ancestry and fast evolution of plastids.</title>
        <authorList>
            <person name="Moore K.R."/>
            <person name="Magnabosco C."/>
            <person name="Momper L."/>
            <person name="Gold D.A."/>
            <person name="Bosak T."/>
            <person name="Fournier G.P."/>
        </authorList>
    </citation>
    <scope>NUCLEOTIDE SEQUENCE [LARGE SCALE GENOMIC DNA]</scope>
    <source>
        <strain evidence="1 2">CCAP 1448/3</strain>
    </source>
</reference>
<dbReference type="NCBIfam" id="TIGR04155">
    <property type="entry name" value="cyano_PEP"/>
    <property type="match status" value="1"/>
</dbReference>
<accession>A0A2T1C4R2</accession>
<dbReference type="InterPro" id="IPR013424">
    <property type="entry name" value="Ice-binding_C"/>
</dbReference>
<dbReference type="AlphaFoldDB" id="A0A2T1C4R2"/>
<organism evidence="1 2">
    <name type="scientific">Merismopedia glauca CCAP 1448/3</name>
    <dbReference type="NCBI Taxonomy" id="1296344"/>
    <lineage>
        <taxon>Bacteria</taxon>
        <taxon>Bacillati</taxon>
        <taxon>Cyanobacteriota</taxon>
        <taxon>Cyanophyceae</taxon>
        <taxon>Synechococcales</taxon>
        <taxon>Merismopediaceae</taxon>
        <taxon>Merismopedia</taxon>
    </lineage>
</organism>
<dbReference type="InterPro" id="IPR026374">
    <property type="entry name" value="Cyano_PEP"/>
</dbReference>
<comment type="caution">
    <text evidence="1">The sequence shown here is derived from an EMBL/GenBank/DDBJ whole genome shotgun (WGS) entry which is preliminary data.</text>
</comment>
<sequence>MGGVALICAATVLPAQAFTIDTRPGNGLIGAFMGEYDPYRGNTVGQTFIATNDNILNEFSFVLGNTGVPGGVDLGNVNFRAFVAAFDNTTNTIAGSILFESETKSTQISDNLENFSFEGLSLALTPGQEYVVFLSTLKDLDGIVDIVSVPSASNFTDGYEDGGGRIVQSGATSFSDLLTSPFSTDNAKGGDMVWTASFSSSSAVPEPTTILGTLAFGSLGAGSWLKRPQKGEKA</sequence>
<dbReference type="RefSeq" id="WP_106288352.1">
    <property type="nucleotide sequence ID" value="NZ_CAWNTC010000011.1"/>
</dbReference>
<gene>
    <name evidence="1" type="ORF">C7B64_09205</name>
</gene>
<keyword evidence="2" id="KW-1185">Reference proteome</keyword>
<dbReference type="NCBIfam" id="TIGR02595">
    <property type="entry name" value="PEP_CTERM"/>
    <property type="match status" value="1"/>
</dbReference>
<proteinExistence type="predicted"/>
<protein>
    <recommendedName>
        <fullName evidence="3">PEP-CTERM sorting domain-containing protein</fullName>
    </recommendedName>
</protein>
<evidence type="ECO:0000313" key="1">
    <source>
        <dbReference type="EMBL" id="PSB03265.1"/>
    </source>
</evidence>